<dbReference type="AlphaFoldDB" id="B0CQX7"/>
<name>B0CQX7_LACBS</name>
<evidence type="ECO:0000313" key="6">
    <source>
        <dbReference type="EMBL" id="EDR15714.1"/>
    </source>
</evidence>
<evidence type="ECO:0000256" key="3">
    <source>
        <dbReference type="ARBA" id="ARBA00022946"/>
    </source>
</evidence>
<dbReference type="Pfam" id="PF06644">
    <property type="entry name" value="ATP11"/>
    <property type="match status" value="1"/>
</dbReference>
<comment type="similarity">
    <text evidence="2">Belongs to the ATP11 family.</text>
</comment>
<dbReference type="EMBL" id="DS547091">
    <property type="protein sequence ID" value="EDR15714.1"/>
    <property type="molecule type" value="Genomic_DNA"/>
</dbReference>
<dbReference type="RefSeq" id="XP_001873922.1">
    <property type="nucleotide sequence ID" value="XM_001873887.1"/>
</dbReference>
<dbReference type="FunCoup" id="B0CQX7">
    <property type="interactions" value="229"/>
</dbReference>
<dbReference type="PANTHER" id="PTHR13126">
    <property type="entry name" value="CHAPERONE ATP11"/>
    <property type="match status" value="1"/>
</dbReference>
<keyword evidence="4" id="KW-0496">Mitochondrion</keyword>
<accession>B0CQX7</accession>
<dbReference type="Proteomes" id="UP000001194">
    <property type="component" value="Unassembled WGS sequence"/>
</dbReference>
<evidence type="ECO:0000256" key="1">
    <source>
        <dbReference type="ARBA" id="ARBA00004173"/>
    </source>
</evidence>
<proteinExistence type="inferred from homology"/>
<evidence type="ECO:0000256" key="5">
    <source>
        <dbReference type="SAM" id="MobiDB-lite"/>
    </source>
</evidence>
<dbReference type="InParanoid" id="B0CQX7"/>
<dbReference type="KEGG" id="lbc:LACBIDRAFT_300935"/>
<comment type="subcellular location">
    <subcellularLocation>
        <location evidence="1">Mitochondrion</location>
    </subcellularLocation>
</comment>
<dbReference type="STRING" id="486041.B0CQX7"/>
<dbReference type="GO" id="GO:0033615">
    <property type="term" value="P:mitochondrial proton-transporting ATP synthase complex assembly"/>
    <property type="evidence" value="ECO:0007669"/>
    <property type="project" value="TreeGrafter"/>
</dbReference>
<gene>
    <name evidence="6" type="ORF">LACBIDRAFT_300935</name>
</gene>
<keyword evidence="3" id="KW-0809">Transit peptide</keyword>
<reference evidence="6 7" key="1">
    <citation type="journal article" date="2008" name="Nature">
        <title>The genome of Laccaria bicolor provides insights into mycorrhizal symbiosis.</title>
        <authorList>
            <person name="Martin F."/>
            <person name="Aerts A."/>
            <person name="Ahren D."/>
            <person name="Brun A."/>
            <person name="Danchin E.G.J."/>
            <person name="Duchaussoy F."/>
            <person name="Gibon J."/>
            <person name="Kohler A."/>
            <person name="Lindquist E."/>
            <person name="Pereda V."/>
            <person name="Salamov A."/>
            <person name="Shapiro H.J."/>
            <person name="Wuyts J."/>
            <person name="Blaudez D."/>
            <person name="Buee M."/>
            <person name="Brokstein P."/>
            <person name="Canbaeck B."/>
            <person name="Cohen D."/>
            <person name="Courty P.E."/>
            <person name="Coutinho P.M."/>
            <person name="Delaruelle C."/>
            <person name="Detter J.C."/>
            <person name="Deveau A."/>
            <person name="DiFazio S."/>
            <person name="Duplessis S."/>
            <person name="Fraissinet-Tachet L."/>
            <person name="Lucic E."/>
            <person name="Frey-Klett P."/>
            <person name="Fourrey C."/>
            <person name="Feussner I."/>
            <person name="Gay G."/>
            <person name="Grimwood J."/>
            <person name="Hoegger P.J."/>
            <person name="Jain P."/>
            <person name="Kilaru S."/>
            <person name="Labbe J."/>
            <person name="Lin Y.C."/>
            <person name="Legue V."/>
            <person name="Le Tacon F."/>
            <person name="Marmeisse R."/>
            <person name="Melayah D."/>
            <person name="Montanini B."/>
            <person name="Muratet M."/>
            <person name="Nehls U."/>
            <person name="Niculita-Hirzel H."/>
            <person name="Oudot-Le Secq M.P."/>
            <person name="Peter M."/>
            <person name="Quesneville H."/>
            <person name="Rajashekar B."/>
            <person name="Reich M."/>
            <person name="Rouhier N."/>
            <person name="Schmutz J."/>
            <person name="Yin T."/>
            <person name="Chalot M."/>
            <person name="Henrissat B."/>
            <person name="Kuees U."/>
            <person name="Lucas S."/>
            <person name="Van de Peer Y."/>
            <person name="Podila G.K."/>
            <person name="Polle A."/>
            <person name="Pukkila P.J."/>
            <person name="Richardson P.M."/>
            <person name="Rouze P."/>
            <person name="Sanders I.R."/>
            <person name="Stajich J.E."/>
            <person name="Tunlid A."/>
            <person name="Tuskan G."/>
            <person name="Grigoriev I.V."/>
        </authorList>
    </citation>
    <scope>NUCLEOTIDE SEQUENCE [LARGE SCALE GENOMIC DNA]</scope>
    <source>
        <strain evidence="7">S238N-H82 / ATCC MYA-4686</strain>
    </source>
</reference>
<evidence type="ECO:0000256" key="4">
    <source>
        <dbReference type="ARBA" id="ARBA00023128"/>
    </source>
</evidence>
<feature type="region of interest" description="Disordered" evidence="5">
    <location>
        <begin position="50"/>
        <end position="92"/>
    </location>
</feature>
<sequence>MLPLRISRQSFPRLTRLYSQSSLEAKYAQKLRKRAQEAGTTVEELKAKIKSDQQEAGRQNAVPVNHTGGLSIKPSWKPSSGAKGRKDSSPVKPLDTILNLPRIMATPHSAAQVSSLWTAYHLSRSGGTGRGYLCASIPLPLYLKMEAVGQKYPSFVVALPRPKNPSDDQLAENGSDTAYEFYFLQWSFHDRPPVPSPENNPFVNTTPAPSKNPQISTVLFTPLQEYKLRGAYATPYLVLTHYTDLASTHGISLLRGEITASSAGTDRYLLGQDDAQLLSMAIQKFYLWGENKECGDSERLLRTFHDNPGEFKWKELLKFGSLSL</sequence>
<dbReference type="GeneID" id="6069897"/>
<dbReference type="PANTHER" id="PTHR13126:SF0">
    <property type="entry name" value="ATP SYNTHASE MITOCHONDRIAL F1 COMPLEX ASSEMBLY FACTOR 1"/>
    <property type="match status" value="1"/>
</dbReference>
<keyword evidence="7" id="KW-1185">Reference proteome</keyword>
<evidence type="ECO:0000313" key="7">
    <source>
        <dbReference type="Proteomes" id="UP000001194"/>
    </source>
</evidence>
<dbReference type="GO" id="GO:0005739">
    <property type="term" value="C:mitochondrion"/>
    <property type="evidence" value="ECO:0007669"/>
    <property type="project" value="UniProtKB-SubCell"/>
</dbReference>
<dbReference type="OrthoDB" id="16535at2759"/>
<dbReference type="InterPro" id="IPR010591">
    <property type="entry name" value="ATP11"/>
</dbReference>
<dbReference type="HOGENOM" id="CLU_054226_0_0_1"/>
<evidence type="ECO:0000256" key="2">
    <source>
        <dbReference type="ARBA" id="ARBA00009116"/>
    </source>
</evidence>
<protein>
    <submittedName>
        <fullName evidence="6">Predicted protein</fullName>
    </submittedName>
</protein>
<organism evidence="7">
    <name type="scientific">Laccaria bicolor (strain S238N-H82 / ATCC MYA-4686)</name>
    <name type="common">Bicoloured deceiver</name>
    <name type="synonym">Laccaria laccata var. bicolor</name>
    <dbReference type="NCBI Taxonomy" id="486041"/>
    <lineage>
        <taxon>Eukaryota</taxon>
        <taxon>Fungi</taxon>
        <taxon>Dikarya</taxon>
        <taxon>Basidiomycota</taxon>
        <taxon>Agaricomycotina</taxon>
        <taxon>Agaricomycetes</taxon>
        <taxon>Agaricomycetidae</taxon>
        <taxon>Agaricales</taxon>
        <taxon>Agaricineae</taxon>
        <taxon>Hydnangiaceae</taxon>
        <taxon>Laccaria</taxon>
    </lineage>
</organism>